<evidence type="ECO:0000313" key="3">
    <source>
        <dbReference type="Proteomes" id="UP000265520"/>
    </source>
</evidence>
<evidence type="ECO:0000313" key="2">
    <source>
        <dbReference type="EMBL" id="MCI20033.1"/>
    </source>
</evidence>
<dbReference type="Pfam" id="PF04601">
    <property type="entry name" value="DUF569"/>
    <property type="match status" value="1"/>
</dbReference>
<evidence type="ECO:0000259" key="1">
    <source>
        <dbReference type="Pfam" id="PF04601"/>
    </source>
</evidence>
<name>A0A392Q6L0_9FABA</name>
<keyword evidence="3" id="KW-1185">Reference proteome</keyword>
<feature type="non-terminal residue" evidence="2">
    <location>
        <position position="1"/>
    </location>
</feature>
<dbReference type="AlphaFoldDB" id="A0A392Q6L0"/>
<comment type="caution">
    <text evidence="2">The sequence shown here is derived from an EMBL/GenBank/DDBJ whole genome shotgun (WGS) entry which is preliminary data.</text>
</comment>
<protein>
    <recommendedName>
        <fullName evidence="1">DUF569 domain-containing protein</fullName>
    </recommendedName>
</protein>
<accession>A0A392Q6L0</accession>
<organism evidence="2 3">
    <name type="scientific">Trifolium medium</name>
    <dbReference type="NCBI Taxonomy" id="97028"/>
    <lineage>
        <taxon>Eukaryota</taxon>
        <taxon>Viridiplantae</taxon>
        <taxon>Streptophyta</taxon>
        <taxon>Embryophyta</taxon>
        <taxon>Tracheophyta</taxon>
        <taxon>Spermatophyta</taxon>
        <taxon>Magnoliopsida</taxon>
        <taxon>eudicotyledons</taxon>
        <taxon>Gunneridae</taxon>
        <taxon>Pentapetalae</taxon>
        <taxon>rosids</taxon>
        <taxon>fabids</taxon>
        <taxon>Fabales</taxon>
        <taxon>Fabaceae</taxon>
        <taxon>Papilionoideae</taxon>
        <taxon>50 kb inversion clade</taxon>
        <taxon>NPAAA clade</taxon>
        <taxon>Hologalegina</taxon>
        <taxon>IRL clade</taxon>
        <taxon>Trifolieae</taxon>
        <taxon>Trifolium</taxon>
    </lineage>
</organism>
<sequence>IIKSASTSLSASRRLDSSVEWEPVRYGNFLIANGGLPPWRNSVTQDWILWDVDVLEIHVGTHSDSLDFGSSTSFISDRFARQECE</sequence>
<feature type="domain" description="DUF569" evidence="1">
    <location>
        <begin position="9"/>
        <end position="46"/>
    </location>
</feature>
<dbReference type="EMBL" id="LXQA010117807">
    <property type="protein sequence ID" value="MCI20033.1"/>
    <property type="molecule type" value="Genomic_DNA"/>
</dbReference>
<proteinExistence type="predicted"/>
<dbReference type="Proteomes" id="UP000265520">
    <property type="component" value="Unassembled WGS sequence"/>
</dbReference>
<dbReference type="InterPro" id="IPR007679">
    <property type="entry name" value="DUF569"/>
</dbReference>
<reference evidence="2 3" key="1">
    <citation type="journal article" date="2018" name="Front. Plant Sci.">
        <title>Red Clover (Trifolium pratense) and Zigzag Clover (T. medium) - A Picture of Genomic Similarities and Differences.</title>
        <authorList>
            <person name="Dluhosova J."/>
            <person name="Istvanek J."/>
            <person name="Nedelnik J."/>
            <person name="Repkova J."/>
        </authorList>
    </citation>
    <scope>NUCLEOTIDE SEQUENCE [LARGE SCALE GENOMIC DNA]</scope>
    <source>
        <strain evidence="3">cv. 10/8</strain>
        <tissue evidence="2">Leaf</tissue>
    </source>
</reference>